<keyword evidence="2" id="KW-1185">Reference proteome</keyword>
<name>A0A9R1UFI0_LACSA</name>
<gene>
    <name evidence="1" type="ORF">LSAT_V11C900469260</name>
</gene>
<accession>A0A9R1UFI0</accession>
<comment type="caution">
    <text evidence="1">The sequence shown here is derived from an EMBL/GenBank/DDBJ whole genome shotgun (WGS) entry which is preliminary data.</text>
</comment>
<proteinExistence type="predicted"/>
<protein>
    <submittedName>
        <fullName evidence="1">Uncharacterized protein</fullName>
    </submittedName>
</protein>
<sequence length="100" mass="11304">MGARFMPSRTILLEIRKYLKSEDVKTILLCSKLAVNYYCVTDLLPIYEVNAELGRFLKEQATFIVSDDLKVTASQSIATISNFNAPGVCWSKVDLVIRKK</sequence>
<reference evidence="1 2" key="1">
    <citation type="journal article" date="2017" name="Nat. Commun.">
        <title>Genome assembly with in vitro proximity ligation data and whole-genome triplication in lettuce.</title>
        <authorList>
            <person name="Reyes-Chin-Wo S."/>
            <person name="Wang Z."/>
            <person name="Yang X."/>
            <person name="Kozik A."/>
            <person name="Arikit S."/>
            <person name="Song C."/>
            <person name="Xia L."/>
            <person name="Froenicke L."/>
            <person name="Lavelle D.O."/>
            <person name="Truco M.J."/>
            <person name="Xia R."/>
            <person name="Zhu S."/>
            <person name="Xu C."/>
            <person name="Xu H."/>
            <person name="Xu X."/>
            <person name="Cox K."/>
            <person name="Korf I."/>
            <person name="Meyers B.C."/>
            <person name="Michelmore R.W."/>
        </authorList>
    </citation>
    <scope>NUCLEOTIDE SEQUENCE [LARGE SCALE GENOMIC DNA]</scope>
    <source>
        <strain evidence="2">cv. Salinas</strain>
        <tissue evidence="1">Seedlings</tissue>
    </source>
</reference>
<dbReference type="AlphaFoldDB" id="A0A9R1UFI0"/>
<evidence type="ECO:0000313" key="1">
    <source>
        <dbReference type="EMBL" id="KAJ0186223.1"/>
    </source>
</evidence>
<evidence type="ECO:0000313" key="2">
    <source>
        <dbReference type="Proteomes" id="UP000235145"/>
    </source>
</evidence>
<dbReference type="EMBL" id="NBSK02000009">
    <property type="protein sequence ID" value="KAJ0186223.1"/>
    <property type="molecule type" value="Genomic_DNA"/>
</dbReference>
<dbReference type="Proteomes" id="UP000235145">
    <property type="component" value="Unassembled WGS sequence"/>
</dbReference>
<organism evidence="1 2">
    <name type="scientific">Lactuca sativa</name>
    <name type="common">Garden lettuce</name>
    <dbReference type="NCBI Taxonomy" id="4236"/>
    <lineage>
        <taxon>Eukaryota</taxon>
        <taxon>Viridiplantae</taxon>
        <taxon>Streptophyta</taxon>
        <taxon>Embryophyta</taxon>
        <taxon>Tracheophyta</taxon>
        <taxon>Spermatophyta</taxon>
        <taxon>Magnoliopsida</taxon>
        <taxon>eudicotyledons</taxon>
        <taxon>Gunneridae</taxon>
        <taxon>Pentapetalae</taxon>
        <taxon>asterids</taxon>
        <taxon>campanulids</taxon>
        <taxon>Asterales</taxon>
        <taxon>Asteraceae</taxon>
        <taxon>Cichorioideae</taxon>
        <taxon>Cichorieae</taxon>
        <taxon>Lactucinae</taxon>
        <taxon>Lactuca</taxon>
    </lineage>
</organism>